<dbReference type="Gene3D" id="2.60.200.20">
    <property type="match status" value="2"/>
</dbReference>
<feature type="domain" description="ABC transporter" evidence="12">
    <location>
        <begin position="241"/>
        <end position="486"/>
    </location>
</feature>
<dbReference type="SMART" id="SM00382">
    <property type="entry name" value="AAA"/>
    <property type="match status" value="1"/>
</dbReference>
<keyword evidence="5" id="KW-0547">Nucleotide-binding</keyword>
<dbReference type="RefSeq" id="WP_344417293.1">
    <property type="nucleotide sequence ID" value="NZ_BAAAQK010000008.1"/>
</dbReference>
<keyword evidence="7 10" id="KW-1133">Transmembrane helix</keyword>
<dbReference type="InterPro" id="IPR003593">
    <property type="entry name" value="AAA+_ATPase"/>
</dbReference>
<evidence type="ECO:0000256" key="3">
    <source>
        <dbReference type="ARBA" id="ARBA00022553"/>
    </source>
</evidence>
<organism evidence="13 14">
    <name type="scientific">Pseudonocardia ailaonensis</name>
    <dbReference type="NCBI Taxonomy" id="367279"/>
    <lineage>
        <taxon>Bacteria</taxon>
        <taxon>Bacillati</taxon>
        <taxon>Actinomycetota</taxon>
        <taxon>Actinomycetes</taxon>
        <taxon>Pseudonocardiales</taxon>
        <taxon>Pseudonocardiaceae</taxon>
        <taxon>Pseudonocardia</taxon>
    </lineage>
</organism>
<evidence type="ECO:0008006" key="15">
    <source>
        <dbReference type="Google" id="ProtNLM"/>
    </source>
</evidence>
<evidence type="ECO:0000259" key="12">
    <source>
        <dbReference type="PROSITE" id="PS50893"/>
    </source>
</evidence>
<dbReference type="SUPFAM" id="SSF49879">
    <property type="entry name" value="SMAD/FHA domain"/>
    <property type="match status" value="2"/>
</dbReference>
<name>A0ABN2N3V4_9PSEU</name>
<keyword evidence="3" id="KW-0597">Phosphoprotein</keyword>
<dbReference type="InterPro" id="IPR050352">
    <property type="entry name" value="ABCG_transporters"/>
</dbReference>
<proteinExistence type="predicted"/>
<feature type="domain" description="FHA" evidence="11">
    <location>
        <begin position="23"/>
        <end position="71"/>
    </location>
</feature>
<dbReference type="Pfam" id="PF01061">
    <property type="entry name" value="ABC2_membrane"/>
    <property type="match status" value="1"/>
</dbReference>
<keyword evidence="14" id="KW-1185">Reference proteome</keyword>
<reference evidence="13 14" key="1">
    <citation type="journal article" date="2019" name="Int. J. Syst. Evol. Microbiol.">
        <title>The Global Catalogue of Microorganisms (GCM) 10K type strain sequencing project: providing services to taxonomists for standard genome sequencing and annotation.</title>
        <authorList>
            <consortium name="The Broad Institute Genomics Platform"/>
            <consortium name="The Broad Institute Genome Sequencing Center for Infectious Disease"/>
            <person name="Wu L."/>
            <person name="Ma J."/>
        </authorList>
    </citation>
    <scope>NUCLEOTIDE SEQUENCE [LARGE SCALE GENOMIC DNA]</scope>
    <source>
        <strain evidence="13 14">JCM 16009</strain>
    </source>
</reference>
<dbReference type="InterPro" id="IPR003439">
    <property type="entry name" value="ABC_transporter-like_ATP-bd"/>
</dbReference>
<dbReference type="InterPro" id="IPR027417">
    <property type="entry name" value="P-loop_NTPase"/>
</dbReference>
<dbReference type="CDD" id="cd00060">
    <property type="entry name" value="FHA"/>
    <property type="match status" value="1"/>
</dbReference>
<feature type="transmembrane region" description="Helical" evidence="10">
    <location>
        <begin position="711"/>
        <end position="730"/>
    </location>
</feature>
<evidence type="ECO:0000259" key="11">
    <source>
        <dbReference type="PROSITE" id="PS50006"/>
    </source>
</evidence>
<comment type="subcellular location">
    <subcellularLocation>
        <location evidence="1">Membrane</location>
        <topology evidence="1">Multi-pass membrane protein</topology>
    </subcellularLocation>
</comment>
<gene>
    <name evidence="13" type="ORF">GCM10009836_32040</name>
</gene>
<feature type="transmembrane region" description="Helical" evidence="10">
    <location>
        <begin position="776"/>
        <end position="798"/>
    </location>
</feature>
<dbReference type="Pfam" id="PF00005">
    <property type="entry name" value="ABC_tran"/>
    <property type="match status" value="1"/>
</dbReference>
<keyword evidence="8 10" id="KW-0472">Membrane</keyword>
<keyword evidence="2" id="KW-0813">Transport</keyword>
<evidence type="ECO:0000256" key="9">
    <source>
        <dbReference type="SAM" id="MobiDB-lite"/>
    </source>
</evidence>
<feature type="transmembrane region" description="Helical" evidence="10">
    <location>
        <begin position="634"/>
        <end position="660"/>
    </location>
</feature>
<dbReference type="InterPro" id="IPR013525">
    <property type="entry name" value="ABC2_TM"/>
</dbReference>
<dbReference type="Proteomes" id="UP001500449">
    <property type="component" value="Unassembled WGS sequence"/>
</dbReference>
<protein>
    <recommendedName>
        <fullName evidence="15">ABC transporter ATP-binding protein</fullName>
    </recommendedName>
</protein>
<dbReference type="InterPro" id="IPR000253">
    <property type="entry name" value="FHA_dom"/>
</dbReference>
<dbReference type="PROSITE" id="PS50006">
    <property type="entry name" value="FHA_DOMAIN"/>
    <property type="match status" value="2"/>
</dbReference>
<dbReference type="Gene3D" id="3.40.50.300">
    <property type="entry name" value="P-loop containing nucleotide triphosphate hydrolases"/>
    <property type="match status" value="1"/>
</dbReference>
<comment type="caution">
    <text evidence="13">The sequence shown here is derived from an EMBL/GenBank/DDBJ whole genome shotgun (WGS) entry which is preliminary data.</text>
</comment>
<feature type="domain" description="FHA" evidence="11">
    <location>
        <begin position="156"/>
        <end position="205"/>
    </location>
</feature>
<dbReference type="SMART" id="SM00240">
    <property type="entry name" value="FHA"/>
    <property type="match status" value="2"/>
</dbReference>
<feature type="transmembrane region" description="Helical" evidence="10">
    <location>
        <begin position="680"/>
        <end position="699"/>
    </location>
</feature>
<evidence type="ECO:0000313" key="13">
    <source>
        <dbReference type="EMBL" id="GAA1849858.1"/>
    </source>
</evidence>
<dbReference type="Pfam" id="PF00498">
    <property type="entry name" value="FHA"/>
    <property type="match status" value="2"/>
</dbReference>
<dbReference type="EMBL" id="BAAAQK010000008">
    <property type="protein sequence ID" value="GAA1849858.1"/>
    <property type="molecule type" value="Genomic_DNA"/>
</dbReference>
<evidence type="ECO:0000256" key="10">
    <source>
        <dbReference type="SAM" id="Phobius"/>
    </source>
</evidence>
<evidence type="ECO:0000256" key="4">
    <source>
        <dbReference type="ARBA" id="ARBA00022692"/>
    </source>
</evidence>
<dbReference type="InterPro" id="IPR008984">
    <property type="entry name" value="SMAD_FHA_dom_sf"/>
</dbReference>
<sequence>MTPPALEIVVGGRRLQVPAGRPFVIGRGPEADLDVEHPRASRRHVVVEHTEHGWTLTDASRNGTFVDGRRVTTLPLAGPVSVRLGDTEDSAVVQVRPAKPAQAPPDTPAPPAAPLRPMPVPIPKGHTLAAPAPHPDGVLSRQGGQTSVRHVLSTRLTVGRLPDNDVVLDDLLVSRRHAELHRTGPSWRITDLNSGNGTFVNGVRVREAAITPRDVIGIGHALFQVQGDRLVSAEDTGDIGFTVQGASVTTDSGKVLLRDVSFALTGRSLLAVVGPSGAGKSTLLGALTGARPADVGEVRYAGRDLYAEYDELRHRIGLVPQDDVLHPQLTVRRALRYAARLRFPADVPEADRERRIDEVLAELNLTAQAAQRIDTLSGGQRKRTSVALELLTKPSLLFLDEPTSGLDPGLDKSVMQTLRDLADGTDGRSSDGGSSGRTVVVVTHSVLNLDLCDRLLVLAPGGRVAYFGPPQQALGYFGVPDYAEMFQLLEKVPADTLAARYRESRQHAEFVAAPTTGMARVVERGAPSVARRQQGFLTQLSVLCRRYLAVIAADRPYAAFLVGLPLFLALLARIVPGSSGLSTSEAIRLGELQPSQLVLVITLGGALMGIAASIREITKERAIYVRERGIGLSLPAYLLSKLLVLGVVTTVQAAAFAVLALVGRPMPDGASALGSGLLEVVLAAVLVTVVTMLVGLVISAATQNADRGMPLLVVVLMIELVLCGGLFPVHGRAGLEQVAWAVPARWAFGMAASTTDLNTVVRSGPDSLWTHDAAHWFLGVGVLLGMAVLLTALTGFVLRRLDPVRRRR</sequence>
<keyword evidence="4 10" id="KW-0812">Transmembrane</keyword>
<evidence type="ECO:0000313" key="14">
    <source>
        <dbReference type="Proteomes" id="UP001500449"/>
    </source>
</evidence>
<evidence type="ECO:0000256" key="7">
    <source>
        <dbReference type="ARBA" id="ARBA00022989"/>
    </source>
</evidence>
<evidence type="ECO:0000256" key="6">
    <source>
        <dbReference type="ARBA" id="ARBA00022840"/>
    </source>
</evidence>
<feature type="region of interest" description="Disordered" evidence="9">
    <location>
        <begin position="97"/>
        <end position="116"/>
    </location>
</feature>
<keyword evidence="6" id="KW-0067">ATP-binding</keyword>
<dbReference type="SUPFAM" id="SSF52540">
    <property type="entry name" value="P-loop containing nucleoside triphosphate hydrolases"/>
    <property type="match status" value="1"/>
</dbReference>
<dbReference type="PANTHER" id="PTHR48041:SF139">
    <property type="entry name" value="PROTEIN SCARLET"/>
    <property type="match status" value="1"/>
</dbReference>
<evidence type="ECO:0000256" key="5">
    <source>
        <dbReference type="ARBA" id="ARBA00022741"/>
    </source>
</evidence>
<accession>A0ABN2N3V4</accession>
<feature type="transmembrane region" description="Helical" evidence="10">
    <location>
        <begin position="595"/>
        <end position="614"/>
    </location>
</feature>
<feature type="compositionally biased region" description="Pro residues" evidence="9">
    <location>
        <begin position="102"/>
        <end position="116"/>
    </location>
</feature>
<dbReference type="PROSITE" id="PS50893">
    <property type="entry name" value="ABC_TRANSPORTER_2"/>
    <property type="match status" value="1"/>
</dbReference>
<evidence type="ECO:0000256" key="8">
    <source>
        <dbReference type="ARBA" id="ARBA00023136"/>
    </source>
</evidence>
<evidence type="ECO:0000256" key="1">
    <source>
        <dbReference type="ARBA" id="ARBA00004141"/>
    </source>
</evidence>
<dbReference type="PANTHER" id="PTHR48041">
    <property type="entry name" value="ABC TRANSPORTER G FAMILY MEMBER 28"/>
    <property type="match status" value="1"/>
</dbReference>
<evidence type="ECO:0000256" key="2">
    <source>
        <dbReference type="ARBA" id="ARBA00022448"/>
    </source>
</evidence>